<keyword evidence="2" id="KW-1185">Reference proteome</keyword>
<proteinExistence type="predicted"/>
<evidence type="ECO:0000313" key="2">
    <source>
        <dbReference type="Proteomes" id="UP000271098"/>
    </source>
</evidence>
<dbReference type="InterPro" id="IPR012677">
    <property type="entry name" value="Nucleotide-bd_a/b_plait_sf"/>
</dbReference>
<dbReference type="EMBL" id="UYRT01094848">
    <property type="protein sequence ID" value="VDN39856.1"/>
    <property type="molecule type" value="Genomic_DNA"/>
</dbReference>
<evidence type="ECO:0000313" key="1">
    <source>
        <dbReference type="EMBL" id="VDN39856.1"/>
    </source>
</evidence>
<dbReference type="Proteomes" id="UP000271098">
    <property type="component" value="Unassembled WGS sequence"/>
</dbReference>
<reference evidence="1 2" key="2">
    <citation type="submission" date="2018-11" db="EMBL/GenBank/DDBJ databases">
        <authorList>
            <consortium name="Pathogen Informatics"/>
        </authorList>
    </citation>
    <scope>NUCLEOTIDE SEQUENCE [LARGE SCALE GENOMIC DNA]</scope>
</reference>
<organism evidence="3">
    <name type="scientific">Gongylonema pulchrum</name>
    <dbReference type="NCBI Taxonomy" id="637853"/>
    <lineage>
        <taxon>Eukaryota</taxon>
        <taxon>Metazoa</taxon>
        <taxon>Ecdysozoa</taxon>
        <taxon>Nematoda</taxon>
        <taxon>Chromadorea</taxon>
        <taxon>Rhabditida</taxon>
        <taxon>Spirurina</taxon>
        <taxon>Spiruromorpha</taxon>
        <taxon>Spiruroidea</taxon>
        <taxon>Gongylonematidae</taxon>
        <taxon>Gongylonema</taxon>
    </lineage>
</organism>
<evidence type="ECO:0000313" key="3">
    <source>
        <dbReference type="WBParaSite" id="GPUH_0002237201-mRNA-1"/>
    </source>
</evidence>
<protein>
    <submittedName>
        <fullName evidence="3">STAS domain-containing protein</fullName>
    </submittedName>
</protein>
<dbReference type="AlphaFoldDB" id="A0A183EN04"/>
<reference evidence="3" key="1">
    <citation type="submission" date="2016-06" db="UniProtKB">
        <authorList>
            <consortium name="WormBaseParasite"/>
        </authorList>
    </citation>
    <scope>IDENTIFICATION</scope>
</reference>
<dbReference type="WBParaSite" id="GPUH_0002237201-mRNA-1">
    <property type="protein sequence ID" value="GPUH_0002237201-mRNA-1"/>
    <property type="gene ID" value="GPUH_0002237201"/>
</dbReference>
<accession>A0A183EN04</accession>
<sequence>MIGHNIIRKNDDNSTYNFVVRLRGIPFNASADDVKEFFNALIWGLTETFIVVGLGPELLVSHELSCQNWVTGCVEILQNSEVFGVLANEPVKGS</sequence>
<name>A0A183EN04_9BILA</name>
<dbReference type="OrthoDB" id="431068at2759"/>
<gene>
    <name evidence="1" type="ORF">GPUH_LOCUS22342</name>
</gene>
<dbReference type="Gene3D" id="3.30.70.330">
    <property type="match status" value="1"/>
</dbReference>